<evidence type="ECO:0000313" key="10">
    <source>
        <dbReference type="Proteomes" id="UP000184420"/>
    </source>
</evidence>
<keyword evidence="10" id="KW-1185">Reference proteome</keyword>
<sequence>MLKNYFKIAWRNLLKNKTYGLLNVLGLSLSIGAAILIITMVKFHLAFDTFHHNADRIYRIVTEQHRDKISYTSSTPPPLSSALRRDYSYTENIARVVDADAALITIPQGKEVKKFKEDHLYFAEPDYLQIFNFPLVAGSAMLGEPNTAVITKRTARKYFGNTDPVNKTFSYNNLANIRITGVLKDIPAESDQQPELILSWPTVKLYDSFFSSEDTWGGITSDLSTFIRLRPGVSTAEVERQLADYVPRYRPKSKNVHHYLLQPLSDVHYNARYGGSMERKNLLILSLIAVFLLFTACVNFINLATAQAVSRSKEVGIRKALGGQRRSLFWQFIAETAVITLTATLIAILISWLLLPTVNNYFHTNISYILFSDPKMAGILALVVVLVTFLAGAYPGLILSGFKPVAALKGKVSPAQLGGFNTRRSLITAQFTISLILIIVMLVINRQMQYTQQFNLGFNKDAVVMVPMGSDQPDISRKTLAHQLENITGVEHVTMCFTPPSTSTAWNTNIYFDNREESELFRVNIKAVDENYLPTFGLRLTAGRNLLRADSAREMLINETAVRKLGLASPEEALNKVISFDGGQYKLTVVGIVSDFHNGSLHREIEPVGMAIMPDHYQQYAIKTNMTGLPTTLAAIEKAWTAMYPEKIYEYHFLDDSIAEFYETEQAMLRIVKIFSLISIFIACLGLYGLVSFMVVQKRKEIGIRKVLGGSIGGILWLFGKEFARLILLAFMVAGPLGWWLMNSWLKDFRYHITLGPGVFLVAIAGTMIIAALTVGVQSARAAMMNPIRSLKSE</sequence>
<dbReference type="Proteomes" id="UP000184420">
    <property type="component" value="Unassembled WGS sequence"/>
</dbReference>
<dbReference type="STRING" id="1419482.SAMN05444266_104519"/>
<dbReference type="Pfam" id="PF12704">
    <property type="entry name" value="MacB_PCD"/>
    <property type="match status" value="2"/>
</dbReference>
<gene>
    <name evidence="9" type="ORF">SAMN05444266_104519</name>
</gene>
<feature type="transmembrane region" description="Helical" evidence="6">
    <location>
        <begin position="329"/>
        <end position="355"/>
    </location>
</feature>
<feature type="transmembrane region" description="Helical" evidence="6">
    <location>
        <begin position="674"/>
        <end position="696"/>
    </location>
</feature>
<organism evidence="9 10">
    <name type="scientific">Chitinophaga jiangningensis</name>
    <dbReference type="NCBI Taxonomy" id="1419482"/>
    <lineage>
        <taxon>Bacteria</taxon>
        <taxon>Pseudomonadati</taxon>
        <taxon>Bacteroidota</taxon>
        <taxon>Chitinophagia</taxon>
        <taxon>Chitinophagales</taxon>
        <taxon>Chitinophagaceae</taxon>
        <taxon>Chitinophaga</taxon>
    </lineage>
</organism>
<dbReference type="GO" id="GO:0022857">
    <property type="term" value="F:transmembrane transporter activity"/>
    <property type="evidence" value="ECO:0007669"/>
    <property type="project" value="TreeGrafter"/>
</dbReference>
<reference evidence="9 10" key="1">
    <citation type="submission" date="2016-11" db="EMBL/GenBank/DDBJ databases">
        <authorList>
            <person name="Jaros S."/>
            <person name="Januszkiewicz K."/>
            <person name="Wedrychowicz H."/>
        </authorList>
    </citation>
    <scope>NUCLEOTIDE SEQUENCE [LARGE SCALE GENOMIC DNA]</scope>
    <source>
        <strain evidence="9 10">DSM 27406</strain>
    </source>
</reference>
<accession>A0A1M7CXG5</accession>
<dbReference type="PANTHER" id="PTHR30572">
    <property type="entry name" value="MEMBRANE COMPONENT OF TRANSPORTER-RELATED"/>
    <property type="match status" value="1"/>
</dbReference>
<dbReference type="GO" id="GO:0005886">
    <property type="term" value="C:plasma membrane"/>
    <property type="evidence" value="ECO:0007669"/>
    <property type="project" value="UniProtKB-SubCell"/>
</dbReference>
<keyword evidence="3 6" id="KW-0812">Transmembrane</keyword>
<dbReference type="PANTHER" id="PTHR30572:SF18">
    <property type="entry name" value="ABC-TYPE MACROLIDE FAMILY EXPORT SYSTEM PERMEASE COMPONENT 2"/>
    <property type="match status" value="1"/>
</dbReference>
<dbReference type="InterPro" id="IPR003838">
    <property type="entry name" value="ABC3_permease_C"/>
</dbReference>
<feature type="transmembrane region" description="Helical" evidence="6">
    <location>
        <begin position="282"/>
        <end position="309"/>
    </location>
</feature>
<keyword evidence="4 6" id="KW-1133">Transmembrane helix</keyword>
<feature type="domain" description="MacB-like periplasmic core" evidence="8">
    <location>
        <begin position="21"/>
        <end position="244"/>
    </location>
</feature>
<feature type="transmembrane region" description="Helical" evidence="6">
    <location>
        <begin position="426"/>
        <end position="444"/>
    </location>
</feature>
<evidence type="ECO:0000256" key="2">
    <source>
        <dbReference type="ARBA" id="ARBA00022475"/>
    </source>
</evidence>
<dbReference type="RefSeq" id="WP_073081270.1">
    <property type="nucleotide sequence ID" value="NZ_FRBL01000004.1"/>
</dbReference>
<name>A0A1M7CXG5_9BACT</name>
<keyword evidence="2" id="KW-1003">Cell membrane</keyword>
<evidence type="ECO:0000256" key="1">
    <source>
        <dbReference type="ARBA" id="ARBA00004651"/>
    </source>
</evidence>
<feature type="transmembrane region" description="Helical" evidence="6">
    <location>
        <begin position="726"/>
        <end position="746"/>
    </location>
</feature>
<dbReference type="Pfam" id="PF02687">
    <property type="entry name" value="FtsX"/>
    <property type="match status" value="2"/>
</dbReference>
<feature type="domain" description="MacB-like periplasmic core" evidence="8">
    <location>
        <begin position="432"/>
        <end position="620"/>
    </location>
</feature>
<feature type="transmembrane region" description="Helical" evidence="6">
    <location>
        <begin position="758"/>
        <end position="777"/>
    </location>
</feature>
<protein>
    <submittedName>
        <fullName evidence="9">Duplicated orphan permease</fullName>
    </submittedName>
</protein>
<evidence type="ECO:0000256" key="3">
    <source>
        <dbReference type="ARBA" id="ARBA00022692"/>
    </source>
</evidence>
<evidence type="ECO:0000259" key="7">
    <source>
        <dbReference type="Pfam" id="PF02687"/>
    </source>
</evidence>
<evidence type="ECO:0000313" key="9">
    <source>
        <dbReference type="EMBL" id="SHL72018.1"/>
    </source>
</evidence>
<feature type="domain" description="ABC3 transporter permease C-terminal" evidence="7">
    <location>
        <begin position="674"/>
        <end position="787"/>
    </location>
</feature>
<dbReference type="EMBL" id="FRBL01000004">
    <property type="protein sequence ID" value="SHL72018.1"/>
    <property type="molecule type" value="Genomic_DNA"/>
</dbReference>
<proteinExistence type="predicted"/>
<feature type="transmembrane region" description="Helical" evidence="6">
    <location>
        <begin position="376"/>
        <end position="394"/>
    </location>
</feature>
<dbReference type="InterPro" id="IPR025857">
    <property type="entry name" value="MacB_PCD"/>
</dbReference>
<evidence type="ECO:0000256" key="5">
    <source>
        <dbReference type="ARBA" id="ARBA00023136"/>
    </source>
</evidence>
<feature type="transmembrane region" description="Helical" evidence="6">
    <location>
        <begin position="702"/>
        <end position="719"/>
    </location>
</feature>
<feature type="transmembrane region" description="Helical" evidence="6">
    <location>
        <begin position="20"/>
        <end position="41"/>
    </location>
</feature>
<evidence type="ECO:0000256" key="6">
    <source>
        <dbReference type="SAM" id="Phobius"/>
    </source>
</evidence>
<dbReference type="InterPro" id="IPR050250">
    <property type="entry name" value="Macrolide_Exporter_MacB"/>
</dbReference>
<evidence type="ECO:0000256" key="4">
    <source>
        <dbReference type="ARBA" id="ARBA00022989"/>
    </source>
</evidence>
<comment type="subcellular location">
    <subcellularLocation>
        <location evidence="1">Cell membrane</location>
        <topology evidence="1">Multi-pass membrane protein</topology>
    </subcellularLocation>
</comment>
<feature type="domain" description="ABC3 transporter permease C-terminal" evidence="7">
    <location>
        <begin position="287"/>
        <end position="401"/>
    </location>
</feature>
<dbReference type="AlphaFoldDB" id="A0A1M7CXG5"/>
<keyword evidence="5 6" id="KW-0472">Membrane</keyword>
<dbReference type="OrthoDB" id="1451596at2"/>
<evidence type="ECO:0000259" key="8">
    <source>
        <dbReference type="Pfam" id="PF12704"/>
    </source>
</evidence>